<keyword evidence="3" id="KW-0175">Coiled coil</keyword>
<evidence type="ECO:0000256" key="2">
    <source>
        <dbReference type="ARBA" id="ARBA00022803"/>
    </source>
</evidence>
<feature type="compositionally biased region" description="Basic residues" evidence="4">
    <location>
        <begin position="305"/>
        <end position="317"/>
    </location>
</feature>
<reference evidence="6 7" key="1">
    <citation type="submission" date="2024-02" db="UniProtKB">
        <authorList>
            <consortium name="WormBaseParasite"/>
        </authorList>
    </citation>
    <scope>IDENTIFICATION</scope>
</reference>
<feature type="region of interest" description="Disordered" evidence="4">
    <location>
        <begin position="251"/>
        <end position="437"/>
    </location>
</feature>
<dbReference type="Proteomes" id="UP000887575">
    <property type="component" value="Unassembled WGS sequence"/>
</dbReference>
<dbReference type="InterPro" id="IPR011990">
    <property type="entry name" value="TPR-like_helical_dom_sf"/>
</dbReference>
<keyword evidence="2" id="KW-0802">TPR repeat</keyword>
<dbReference type="WBParaSite" id="MBELARI_LOCUS1260">
    <property type="protein sequence ID" value="MBELARI_LOCUS1260"/>
    <property type="gene ID" value="MBELARI_LOCUS1260"/>
</dbReference>
<organism evidence="5 7">
    <name type="scientific">Mesorhabditis belari</name>
    <dbReference type="NCBI Taxonomy" id="2138241"/>
    <lineage>
        <taxon>Eukaryota</taxon>
        <taxon>Metazoa</taxon>
        <taxon>Ecdysozoa</taxon>
        <taxon>Nematoda</taxon>
        <taxon>Chromadorea</taxon>
        <taxon>Rhabditida</taxon>
        <taxon>Rhabditina</taxon>
        <taxon>Rhabditomorpha</taxon>
        <taxon>Rhabditoidea</taxon>
        <taxon>Rhabditidae</taxon>
        <taxon>Mesorhabditinae</taxon>
        <taxon>Mesorhabditis</taxon>
    </lineage>
</organism>
<evidence type="ECO:0000313" key="6">
    <source>
        <dbReference type="WBParaSite" id="MBELARI_LOCUS1260"/>
    </source>
</evidence>
<keyword evidence="1" id="KW-0677">Repeat</keyword>
<dbReference type="Gene3D" id="1.25.40.10">
    <property type="entry name" value="Tetratricopeptide repeat domain"/>
    <property type="match status" value="1"/>
</dbReference>
<evidence type="ECO:0000256" key="3">
    <source>
        <dbReference type="SAM" id="Coils"/>
    </source>
</evidence>
<sequence length="437" mass="49142">MWAANGIACVLAARGYMNEARDVFSQVREATADFMDVWINIAHVYTEQKQYVAAVQMYSSAIKRFGCENNTTLLLYLARAYFLAGMHLECRDVLEKILLEQPENLVAKFNYAFVTRKVATTLLRDDKSSLEQVNGACADLKTAERMFTWMAQNRDETYLFTKFVSKTSCAEQGRGCSDVIKQSGQYIARAQKKDESERHLRLKQEEEREALRQRILAERKAREEEEAMKKEELAAQRKIYMQMTKDLLKMPEVAQEEKRSRKEGGGGGGRGRKRKGEEGEEFVNDSSDMGDWRGEGGEGGQMGEKRKKKASGKKRREKKEPGESDGDSDDREERRRRKKERAAEKAEAKLSAKQQAKIKSRAYLSSESESSDEGAGKKQAAASASEESPPPPAFDDSDSAESQASATVSRAKKKRAVMSDSDSNESSKGNKSDDDED</sequence>
<feature type="compositionally biased region" description="Basic and acidic residues" evidence="4">
    <location>
        <begin position="428"/>
        <end position="437"/>
    </location>
</feature>
<dbReference type="GO" id="GO:0016593">
    <property type="term" value="C:Cdc73/Paf1 complex"/>
    <property type="evidence" value="ECO:0007669"/>
    <property type="project" value="TreeGrafter"/>
</dbReference>
<evidence type="ECO:0000256" key="4">
    <source>
        <dbReference type="SAM" id="MobiDB-lite"/>
    </source>
</evidence>
<protein>
    <submittedName>
        <fullName evidence="6 7">Uncharacterized protein</fullName>
    </submittedName>
</protein>
<dbReference type="GO" id="GO:0000993">
    <property type="term" value="F:RNA polymerase II complex binding"/>
    <property type="evidence" value="ECO:0007669"/>
    <property type="project" value="TreeGrafter"/>
</dbReference>
<dbReference type="WBParaSite" id="MBELARI_LOCUS14230">
    <property type="protein sequence ID" value="MBELARI_LOCUS14230"/>
    <property type="gene ID" value="MBELARI_LOCUS14230"/>
</dbReference>
<dbReference type="SUPFAM" id="SSF48452">
    <property type="entry name" value="TPR-like"/>
    <property type="match status" value="1"/>
</dbReference>
<feature type="compositionally biased region" description="Basic and acidic residues" evidence="4">
    <location>
        <begin position="341"/>
        <end position="350"/>
    </location>
</feature>
<dbReference type="AlphaFoldDB" id="A0AAF3EJM9"/>
<evidence type="ECO:0000313" key="7">
    <source>
        <dbReference type="WBParaSite" id="MBELARI_LOCUS14230"/>
    </source>
</evidence>
<dbReference type="PANTHER" id="PTHR14027:SF2">
    <property type="entry name" value="RNA POLYMERASE-ASSOCIATED PROTEIN CTR9 HOMOLOG"/>
    <property type="match status" value="1"/>
</dbReference>
<keyword evidence="5" id="KW-1185">Reference proteome</keyword>
<dbReference type="InterPro" id="IPR031101">
    <property type="entry name" value="Ctr9"/>
</dbReference>
<evidence type="ECO:0000313" key="5">
    <source>
        <dbReference type="Proteomes" id="UP000887575"/>
    </source>
</evidence>
<evidence type="ECO:0000256" key="1">
    <source>
        <dbReference type="ARBA" id="ARBA00022737"/>
    </source>
</evidence>
<dbReference type="GO" id="GO:0006368">
    <property type="term" value="P:transcription elongation by RNA polymerase II"/>
    <property type="evidence" value="ECO:0007669"/>
    <property type="project" value="TreeGrafter"/>
</dbReference>
<proteinExistence type="predicted"/>
<feature type="compositionally biased region" description="Basic and acidic residues" evidence="4">
    <location>
        <begin position="255"/>
        <end position="264"/>
    </location>
</feature>
<accession>A0AAF3EJM9</accession>
<dbReference type="PANTHER" id="PTHR14027">
    <property type="entry name" value="RNA POLYMERASE-ASSOCIATED PROTEIN CTR9"/>
    <property type="match status" value="1"/>
</dbReference>
<name>A0AAF3EJM9_9BILA</name>
<feature type="coiled-coil region" evidence="3">
    <location>
        <begin position="189"/>
        <end position="234"/>
    </location>
</feature>
<dbReference type="GO" id="GO:0006355">
    <property type="term" value="P:regulation of DNA-templated transcription"/>
    <property type="evidence" value="ECO:0007669"/>
    <property type="project" value="InterPro"/>
</dbReference>